<dbReference type="InterPro" id="IPR015410">
    <property type="entry name" value="DUF1985"/>
</dbReference>
<dbReference type="EMBL" id="BTGU01007427">
    <property type="protein sequence ID" value="GMN32482.1"/>
    <property type="molecule type" value="Genomic_DNA"/>
</dbReference>
<dbReference type="Pfam" id="PF09331">
    <property type="entry name" value="DUF1985"/>
    <property type="match status" value="1"/>
</dbReference>
<evidence type="ECO:0008006" key="15">
    <source>
        <dbReference type="Google" id="ProtNLM"/>
    </source>
</evidence>
<dbReference type="Pfam" id="PF02902">
    <property type="entry name" value="Peptidase_C48"/>
    <property type="match status" value="1"/>
</dbReference>
<dbReference type="GO" id="GO:0008234">
    <property type="term" value="F:cysteine-type peptidase activity"/>
    <property type="evidence" value="ECO:0007669"/>
    <property type="project" value="InterPro"/>
</dbReference>
<proteinExistence type="inferred from homology"/>
<name>A0AA87ZCT5_FICCA</name>
<feature type="region of interest" description="Disordered" evidence="10">
    <location>
        <begin position="433"/>
        <end position="454"/>
    </location>
</feature>
<reference evidence="13" key="1">
    <citation type="submission" date="2023-07" db="EMBL/GenBank/DDBJ databases">
        <title>draft genome sequence of fig (Ficus carica).</title>
        <authorList>
            <person name="Takahashi T."/>
            <person name="Nishimura K."/>
        </authorList>
    </citation>
    <scope>NUCLEOTIDE SEQUENCE</scope>
</reference>
<comment type="subcellular location">
    <subcellularLocation>
        <location evidence="1">Cytoplasm</location>
    </subcellularLocation>
</comment>
<evidence type="ECO:0000256" key="5">
    <source>
        <dbReference type="ARBA" id="ARBA00022723"/>
    </source>
</evidence>
<evidence type="ECO:0000259" key="12">
    <source>
        <dbReference type="PROSITE" id="PS51867"/>
    </source>
</evidence>
<comment type="similarity">
    <text evidence="2">Belongs to the peptidase C48 family.</text>
</comment>
<dbReference type="Gene3D" id="3.40.395.10">
    <property type="entry name" value="Adenoviral Proteinase, Chain A"/>
    <property type="match status" value="1"/>
</dbReference>
<dbReference type="InterPro" id="IPR038765">
    <property type="entry name" value="Papain-like_cys_pep_sf"/>
</dbReference>
<dbReference type="SUPFAM" id="SSF57850">
    <property type="entry name" value="RING/U-box"/>
    <property type="match status" value="1"/>
</dbReference>
<dbReference type="Pfam" id="PF13445">
    <property type="entry name" value="zf-RING_UBOX"/>
    <property type="match status" value="1"/>
</dbReference>
<dbReference type="Proteomes" id="UP001187192">
    <property type="component" value="Unassembled WGS sequence"/>
</dbReference>
<dbReference type="InterPro" id="IPR003653">
    <property type="entry name" value="Peptidase_C48_C"/>
</dbReference>
<evidence type="ECO:0000256" key="10">
    <source>
        <dbReference type="SAM" id="MobiDB-lite"/>
    </source>
</evidence>
<dbReference type="PANTHER" id="PTHR48449">
    <property type="entry name" value="DUF1985 DOMAIN-CONTAINING PROTEIN"/>
    <property type="match status" value="1"/>
</dbReference>
<dbReference type="FunFam" id="3.30.40.10:FF:000143">
    <property type="entry name" value="Regulator of gluconeogenesis Rmd5"/>
    <property type="match status" value="1"/>
</dbReference>
<dbReference type="AlphaFoldDB" id="A0AA87ZCT5"/>
<feature type="domain" description="Ubiquitin-like protease family profile" evidence="11">
    <location>
        <begin position="618"/>
        <end position="818"/>
    </location>
</feature>
<feature type="domain" description="RING-Gid-type" evidence="12">
    <location>
        <begin position="74"/>
        <end position="119"/>
    </location>
</feature>
<evidence type="ECO:0000256" key="4">
    <source>
        <dbReference type="ARBA" id="ARBA00022670"/>
    </source>
</evidence>
<evidence type="ECO:0000256" key="2">
    <source>
        <dbReference type="ARBA" id="ARBA00005234"/>
    </source>
</evidence>
<dbReference type="GO" id="GO:0005737">
    <property type="term" value="C:cytoplasm"/>
    <property type="evidence" value="ECO:0007669"/>
    <property type="project" value="UniProtKB-SubCell"/>
</dbReference>
<feature type="non-terminal residue" evidence="13">
    <location>
        <position position="1"/>
    </location>
</feature>
<dbReference type="InterPro" id="IPR027370">
    <property type="entry name" value="Znf-RING_euk"/>
</dbReference>
<dbReference type="GO" id="GO:0008270">
    <property type="term" value="F:zinc ion binding"/>
    <property type="evidence" value="ECO:0007669"/>
    <property type="project" value="UniProtKB-KW"/>
</dbReference>
<dbReference type="GO" id="GO:0006508">
    <property type="term" value="P:proteolysis"/>
    <property type="evidence" value="ECO:0007669"/>
    <property type="project" value="UniProtKB-KW"/>
</dbReference>
<keyword evidence="5" id="KW-0479">Metal-binding</keyword>
<gene>
    <name evidence="13" type="ORF">TIFTF001_049777</name>
</gene>
<evidence type="ECO:0000259" key="11">
    <source>
        <dbReference type="PROSITE" id="PS50600"/>
    </source>
</evidence>
<evidence type="ECO:0000313" key="14">
    <source>
        <dbReference type="Proteomes" id="UP001187192"/>
    </source>
</evidence>
<keyword evidence="4" id="KW-0645">Protease</keyword>
<organism evidence="13 14">
    <name type="scientific">Ficus carica</name>
    <name type="common">Common fig</name>
    <dbReference type="NCBI Taxonomy" id="3494"/>
    <lineage>
        <taxon>Eukaryota</taxon>
        <taxon>Viridiplantae</taxon>
        <taxon>Streptophyta</taxon>
        <taxon>Embryophyta</taxon>
        <taxon>Tracheophyta</taxon>
        <taxon>Spermatophyta</taxon>
        <taxon>Magnoliopsida</taxon>
        <taxon>eudicotyledons</taxon>
        <taxon>Gunneridae</taxon>
        <taxon>Pentapetalae</taxon>
        <taxon>rosids</taxon>
        <taxon>fabids</taxon>
        <taxon>Rosales</taxon>
        <taxon>Moraceae</taxon>
        <taxon>Ficeae</taxon>
        <taxon>Ficus</taxon>
    </lineage>
</organism>
<evidence type="ECO:0000256" key="8">
    <source>
        <dbReference type="ARBA" id="ARBA00022833"/>
    </source>
</evidence>
<keyword evidence="8" id="KW-0862">Zinc</keyword>
<keyword evidence="6 9" id="KW-0863">Zinc-finger</keyword>
<feature type="region of interest" description="Disordered" evidence="10">
    <location>
        <begin position="529"/>
        <end position="591"/>
    </location>
</feature>
<keyword evidence="7" id="KW-0378">Hydrolase</keyword>
<comment type="caution">
    <text evidence="13">The sequence shown here is derived from an EMBL/GenBank/DDBJ whole genome shotgun (WGS) entry which is preliminary data.</text>
</comment>
<keyword evidence="3" id="KW-0963">Cytoplasm</keyword>
<dbReference type="PROSITE" id="PS50600">
    <property type="entry name" value="ULP_PROTEASE"/>
    <property type="match status" value="1"/>
</dbReference>
<feature type="zinc finger region" description="RING-Gid-type" evidence="9">
    <location>
        <begin position="74"/>
        <end position="119"/>
    </location>
</feature>
<dbReference type="PANTHER" id="PTHR48449:SF1">
    <property type="entry name" value="DUF1985 DOMAIN-CONTAINING PROTEIN"/>
    <property type="match status" value="1"/>
</dbReference>
<protein>
    <recommendedName>
        <fullName evidence="15">Ubiquitin-like protease family profile domain-containing protein</fullName>
    </recommendedName>
</protein>
<evidence type="ECO:0000256" key="3">
    <source>
        <dbReference type="ARBA" id="ARBA00022490"/>
    </source>
</evidence>
<dbReference type="InterPro" id="IPR044063">
    <property type="entry name" value="ZF_RING_GID"/>
</dbReference>
<dbReference type="PROSITE" id="PS51867">
    <property type="entry name" value="ZF_RING_GID"/>
    <property type="match status" value="1"/>
</dbReference>
<keyword evidence="14" id="KW-1185">Reference proteome</keyword>
<evidence type="ECO:0000256" key="7">
    <source>
        <dbReference type="ARBA" id="ARBA00022801"/>
    </source>
</evidence>
<evidence type="ECO:0000313" key="13">
    <source>
        <dbReference type="EMBL" id="GMN32482.1"/>
    </source>
</evidence>
<accession>A0AA87ZCT5</accession>
<dbReference type="SUPFAM" id="SSF54001">
    <property type="entry name" value="Cysteine proteinases"/>
    <property type="match status" value="1"/>
</dbReference>
<evidence type="ECO:0000256" key="6">
    <source>
        <dbReference type="ARBA" id="ARBA00022771"/>
    </source>
</evidence>
<dbReference type="GO" id="GO:0061630">
    <property type="term" value="F:ubiquitin protein ligase activity"/>
    <property type="evidence" value="ECO:0007669"/>
    <property type="project" value="InterPro"/>
</dbReference>
<sequence>MKNLCQWLSPQQYESVKQQPCIQQFMHLDTLGWAGQIFHNIVMAGKKQEWQSMKQLPVPVKLDKEFQFHSIFVCPVSKEQSTDENPPMLMTCGHVLCKQLIMKMSKIVIFNIFFMLPLTQSQYVRLVPDSEITRAKINTFVNITETMKNLCQWLSPRQYESVKQQPCIQQFMHLDTLGWAGQIFHNIVMRLMSHRGMGDAHCFELGEAVGKFSINEFCLITGMNCVGSTHLPVVESRLITRYFSTLRGVSRENLEVQMSNAKFDNDDDAVKLSLLYIMFSIPLSNASAVKIGPQFFALADDLDAFNSFPWGVLSWEATRAAICHNVDNRMSSKKKPLKKNVTVHYSLPGFPHALLVWAYETIPSIATKFTNKYEPVIPRMTSWTIAENVKFNDVVAAFTKLGEDEHNDFILLPTEEELKNPWIARLFSRSPTATALLPPPKSSVTRPSTDTKSEWREFQTEIRGQAAMEFLTADKVIVSHQDAENDRNRAEFVPTKKVEEGEMIPEGEGEGEGIETKDEKVEEQLVSKVAEPGNDESSDVVKTSGDVRPKKKRARLSRLGQRPTRPMIDVGYPSTAPPKQLNALPRGLDDEPPKETLEEFREWIKKGLLKKPPPGKRPPRYDAKYESLDKYHDLGIMKHIDVAFYYLRKKIRQFPELEKRKVTTMDTFFSAKVRGMWSVYQSSPNTFDWESYDSLLRLILGVNVQSGSSWFQVNMLLILIHFDDLKHWTLVNLELTNWTIEVYDSMQHKGPHNSKVRGGVDALSKFIPLLAERLSLFEFKPREPPGTYPILVTIMADIPRQGNGGDCGIFTIKNAECLIEGRDVRYWVIQDRMQIFREWLACYLWGHARRKLEGDYKSDEE</sequence>
<evidence type="ECO:0000256" key="9">
    <source>
        <dbReference type="PROSITE-ProRule" id="PRU01215"/>
    </source>
</evidence>
<evidence type="ECO:0000256" key="1">
    <source>
        <dbReference type="ARBA" id="ARBA00004496"/>
    </source>
</evidence>